<gene>
    <name evidence="1" type="ORF">OO7_15139</name>
</gene>
<reference evidence="1 2" key="1">
    <citation type="journal article" date="2012" name="BMC Genomics">
        <title>Comparative genomics of bacteria in the genus Providencia isolated from wild Drosophila melanogaster.</title>
        <authorList>
            <person name="Galac M.R."/>
            <person name="Lazzaro B.P."/>
        </authorList>
    </citation>
    <scope>NUCLEOTIDE SEQUENCE [LARGE SCALE GENOMIC DNA]</scope>
    <source>
        <strain evidence="1 2">DSM 19967</strain>
    </source>
</reference>
<dbReference type="AlphaFoldDB" id="K8VZ52"/>
<dbReference type="HOGENOM" id="CLU_133790_1_0_6"/>
<evidence type="ECO:0008006" key="3">
    <source>
        <dbReference type="Google" id="ProtNLM"/>
    </source>
</evidence>
<comment type="caution">
    <text evidence="1">The sequence shown here is derived from an EMBL/GenBank/DDBJ whole genome shotgun (WGS) entry which is preliminary data.</text>
</comment>
<evidence type="ECO:0000313" key="2">
    <source>
        <dbReference type="Proteomes" id="UP000010290"/>
    </source>
</evidence>
<dbReference type="Proteomes" id="UP000010290">
    <property type="component" value="Chromosome"/>
</dbReference>
<keyword evidence="2" id="KW-1185">Reference proteome</keyword>
<dbReference type="Pfam" id="PF07262">
    <property type="entry name" value="CdiI"/>
    <property type="match status" value="1"/>
</dbReference>
<dbReference type="RefSeq" id="WP_008916763.1">
    <property type="nucleotide sequence ID" value="NZ_CM001773.1"/>
</dbReference>
<sequence>MNFIQDKYYSAVLNITDKFICINTRSGNGILTTDMSYSPMLLPLDCSNHKLGEELIKALECSNTQLSNEEYDKLFKNAKENWNSRLEVLKSTYSYRSKRQLLANMLNCSVYLLNKKLTIQPTHHSKWEGWEGVDESKHVILSLDNTFDEIGSGVRLALSRCTSKKF</sequence>
<dbReference type="OrthoDB" id="8613487at2"/>
<proteinExistence type="predicted"/>
<organism evidence="1 2">
    <name type="scientific">Providencia sneebia DSM 19967</name>
    <dbReference type="NCBI Taxonomy" id="1141660"/>
    <lineage>
        <taxon>Bacteria</taxon>
        <taxon>Pseudomonadati</taxon>
        <taxon>Pseudomonadota</taxon>
        <taxon>Gammaproteobacteria</taxon>
        <taxon>Enterobacterales</taxon>
        <taxon>Morganellaceae</taxon>
        <taxon>Providencia</taxon>
    </lineage>
</organism>
<dbReference type="InterPro" id="IPR009888">
    <property type="entry name" value="CdiI_Proteobact"/>
</dbReference>
<accession>K8VZ52</accession>
<dbReference type="Gene3D" id="3.40.1590.10">
    <property type="entry name" value="NMB0488-like"/>
    <property type="match status" value="1"/>
</dbReference>
<dbReference type="CDD" id="cd13445">
    <property type="entry name" value="CDI_inhibitor_EC869_like"/>
    <property type="match status" value="1"/>
</dbReference>
<dbReference type="EMBL" id="AKKN01000013">
    <property type="protein sequence ID" value="EKT53558.1"/>
    <property type="molecule type" value="Genomic_DNA"/>
</dbReference>
<dbReference type="PATRIC" id="fig|1141660.3.peg.3025"/>
<dbReference type="InterPro" id="IPR037891">
    <property type="entry name" value="Cdil-like_sf"/>
</dbReference>
<name>K8VZ52_9GAMM</name>
<protein>
    <recommendedName>
        <fullName evidence="3">DUF1436 domain-containing protein</fullName>
    </recommendedName>
</protein>
<dbReference type="SUPFAM" id="SSF160207">
    <property type="entry name" value="NMB0488-like"/>
    <property type="match status" value="1"/>
</dbReference>
<evidence type="ECO:0000313" key="1">
    <source>
        <dbReference type="EMBL" id="EKT53558.1"/>
    </source>
</evidence>